<dbReference type="GO" id="GO:0006631">
    <property type="term" value="P:fatty acid metabolic process"/>
    <property type="evidence" value="ECO:0007669"/>
    <property type="project" value="UniProtKB-KW"/>
</dbReference>
<evidence type="ECO:0000256" key="7">
    <source>
        <dbReference type="ARBA" id="ARBA00023239"/>
    </source>
</evidence>
<dbReference type="PANTHER" id="PTHR24286:SF255">
    <property type="entry name" value="ALLENE OXIDE SYNTHASE, CHLOROPLASTIC"/>
    <property type="match status" value="1"/>
</dbReference>
<evidence type="ECO:0000256" key="6">
    <source>
        <dbReference type="ARBA" id="ARBA00023098"/>
    </source>
</evidence>
<sequence>MSVNSPLLDGNPSSTSTSITIDHPVSSNSSTGQGVVVGLPVRKIPGDYGLPFFGPLLDRLNFFYFEGQEKYFKSRIQKYESTVFRANMPPGPFISSDSKVVVLLDAKSFPILFDVTKVEKKDVFTGTYAPSTKLTGGYRVLSYLDPSEPNHSKLKQLMFNLIHTRSEFIIPEFRTTFGELFDTVDSDLAAKGKAQFDAPTGGPNEKACFSFLARSLFSINPADTELGSDGVALKILTWIFFNISPIVSVGLPFFIEDPLFHTFRLPPCMVNCNYQKLYDFFHANAGWILDEGEKMGIKRDEVCHNILFAVCFNAFSGMKIFFPKIIKWISLLDLKIQKQLIDEIRSAVKSSGGNVTMKAIEEMPLLKSVIYEILKDRTTCAIPVRQSQERFCDREP</sequence>
<reference evidence="9" key="1">
    <citation type="submission" date="2022-03" db="EMBL/GenBank/DDBJ databases">
        <title>A functionally conserved STORR gene fusion in Papaver species that diverged 16.8 million years ago.</title>
        <authorList>
            <person name="Catania T."/>
        </authorList>
    </citation>
    <scope>NUCLEOTIDE SEQUENCE</scope>
    <source>
        <strain evidence="9">S-191538</strain>
    </source>
</reference>
<dbReference type="PANTHER" id="PTHR24286">
    <property type="entry name" value="CYTOCHROME P450 26"/>
    <property type="match status" value="1"/>
</dbReference>
<evidence type="ECO:0000256" key="5">
    <source>
        <dbReference type="ARBA" id="ARBA00023004"/>
    </source>
</evidence>
<accession>A0AA41SMA4</accession>
<keyword evidence="2" id="KW-0444">Lipid biosynthesis</keyword>
<dbReference type="GO" id="GO:0004497">
    <property type="term" value="F:monooxygenase activity"/>
    <property type="evidence" value="ECO:0007669"/>
    <property type="project" value="InterPro"/>
</dbReference>
<dbReference type="EMBL" id="JAJJMA010184212">
    <property type="protein sequence ID" value="MCL7037871.1"/>
    <property type="molecule type" value="Genomic_DNA"/>
</dbReference>
<evidence type="ECO:0000256" key="3">
    <source>
        <dbReference type="ARBA" id="ARBA00022723"/>
    </source>
</evidence>
<keyword evidence="7" id="KW-0456">Lyase</keyword>
<dbReference type="GO" id="GO:0020037">
    <property type="term" value="F:heme binding"/>
    <property type="evidence" value="ECO:0007669"/>
    <property type="project" value="InterPro"/>
</dbReference>
<evidence type="ECO:0000256" key="8">
    <source>
        <dbReference type="SAM" id="MobiDB-lite"/>
    </source>
</evidence>
<keyword evidence="10" id="KW-1185">Reference proteome</keyword>
<keyword evidence="5" id="KW-0408">Iron</keyword>
<dbReference type="Gene3D" id="1.10.630.10">
    <property type="entry name" value="Cytochrome P450"/>
    <property type="match status" value="1"/>
</dbReference>
<name>A0AA41SMA4_PAPNU</name>
<organism evidence="9 10">
    <name type="scientific">Papaver nudicaule</name>
    <name type="common">Iceland poppy</name>
    <dbReference type="NCBI Taxonomy" id="74823"/>
    <lineage>
        <taxon>Eukaryota</taxon>
        <taxon>Viridiplantae</taxon>
        <taxon>Streptophyta</taxon>
        <taxon>Embryophyta</taxon>
        <taxon>Tracheophyta</taxon>
        <taxon>Spermatophyta</taxon>
        <taxon>Magnoliopsida</taxon>
        <taxon>Ranunculales</taxon>
        <taxon>Papaveraceae</taxon>
        <taxon>Papaveroideae</taxon>
        <taxon>Papaver</taxon>
    </lineage>
</organism>
<proteinExistence type="inferred from homology"/>
<keyword evidence="4" id="KW-0276">Fatty acid metabolism</keyword>
<evidence type="ECO:0008006" key="11">
    <source>
        <dbReference type="Google" id="ProtNLM"/>
    </source>
</evidence>
<protein>
    <recommendedName>
        <fullName evidence="11">Allene oxide synthase</fullName>
    </recommendedName>
</protein>
<dbReference type="GO" id="GO:0016125">
    <property type="term" value="P:sterol metabolic process"/>
    <property type="evidence" value="ECO:0007669"/>
    <property type="project" value="TreeGrafter"/>
</dbReference>
<evidence type="ECO:0000256" key="1">
    <source>
        <dbReference type="ARBA" id="ARBA00010617"/>
    </source>
</evidence>
<dbReference type="SUPFAM" id="SSF48264">
    <property type="entry name" value="Cytochrome P450"/>
    <property type="match status" value="1"/>
</dbReference>
<dbReference type="GO" id="GO:0005506">
    <property type="term" value="F:iron ion binding"/>
    <property type="evidence" value="ECO:0007669"/>
    <property type="project" value="InterPro"/>
</dbReference>
<comment type="similarity">
    <text evidence="1">Belongs to the cytochrome P450 family.</text>
</comment>
<gene>
    <name evidence="9" type="ORF">MKW94_024486</name>
</gene>
<evidence type="ECO:0000313" key="9">
    <source>
        <dbReference type="EMBL" id="MCL7037871.1"/>
    </source>
</evidence>
<dbReference type="GO" id="GO:0016705">
    <property type="term" value="F:oxidoreductase activity, acting on paired donors, with incorporation or reduction of molecular oxygen"/>
    <property type="evidence" value="ECO:0007669"/>
    <property type="project" value="InterPro"/>
</dbReference>
<dbReference type="GO" id="GO:0016829">
    <property type="term" value="F:lyase activity"/>
    <property type="evidence" value="ECO:0007669"/>
    <property type="project" value="UniProtKB-KW"/>
</dbReference>
<feature type="region of interest" description="Disordered" evidence="8">
    <location>
        <begin position="1"/>
        <end position="30"/>
    </location>
</feature>
<comment type="caution">
    <text evidence="9">The sequence shown here is derived from an EMBL/GenBank/DDBJ whole genome shotgun (WGS) entry which is preliminary data.</text>
</comment>
<evidence type="ECO:0000256" key="2">
    <source>
        <dbReference type="ARBA" id="ARBA00022516"/>
    </source>
</evidence>
<dbReference type="CDD" id="cd11071">
    <property type="entry name" value="CYP74"/>
    <property type="match status" value="1"/>
</dbReference>
<keyword evidence="6" id="KW-0443">Lipid metabolism</keyword>
<evidence type="ECO:0000313" key="10">
    <source>
        <dbReference type="Proteomes" id="UP001177140"/>
    </source>
</evidence>
<dbReference type="InterPro" id="IPR036396">
    <property type="entry name" value="Cyt_P450_sf"/>
</dbReference>
<evidence type="ECO:0000256" key="4">
    <source>
        <dbReference type="ARBA" id="ARBA00022832"/>
    </source>
</evidence>
<dbReference type="Proteomes" id="UP001177140">
    <property type="component" value="Unassembled WGS sequence"/>
</dbReference>
<dbReference type="AlphaFoldDB" id="A0AA41SMA4"/>
<keyword evidence="3" id="KW-0479">Metal-binding</keyword>